<proteinExistence type="predicted"/>
<dbReference type="InterPro" id="IPR001245">
    <property type="entry name" value="Ser-Thr/Tyr_kinase_cat_dom"/>
</dbReference>
<accession>A0ABY5VHA1</accession>
<keyword evidence="4" id="KW-1185">Reference proteome</keyword>
<feature type="transmembrane region" description="Helical" evidence="1">
    <location>
        <begin position="225"/>
        <end position="244"/>
    </location>
</feature>
<protein>
    <submittedName>
        <fullName evidence="3">Protein kinase</fullName>
    </submittedName>
</protein>
<organism evidence="3 4">
    <name type="scientific">Ruminococcus gauvreauii</name>
    <dbReference type="NCBI Taxonomy" id="438033"/>
    <lineage>
        <taxon>Bacteria</taxon>
        <taxon>Bacillati</taxon>
        <taxon>Bacillota</taxon>
        <taxon>Clostridia</taxon>
        <taxon>Eubacteriales</taxon>
        <taxon>Oscillospiraceae</taxon>
        <taxon>Ruminococcus</taxon>
    </lineage>
</organism>
<dbReference type="RefSeq" id="WP_028529188.1">
    <property type="nucleotide sequence ID" value="NZ_CABLBR010000020.1"/>
</dbReference>
<feature type="domain" description="Serine-threonine/tyrosine-protein kinase catalytic" evidence="2">
    <location>
        <begin position="48"/>
        <end position="147"/>
    </location>
</feature>
<dbReference type="Proteomes" id="UP001060164">
    <property type="component" value="Chromosome"/>
</dbReference>
<dbReference type="GO" id="GO:0016301">
    <property type="term" value="F:kinase activity"/>
    <property type="evidence" value="ECO:0007669"/>
    <property type="project" value="UniProtKB-KW"/>
</dbReference>
<dbReference type="InterPro" id="IPR011009">
    <property type="entry name" value="Kinase-like_dom_sf"/>
</dbReference>
<evidence type="ECO:0000313" key="4">
    <source>
        <dbReference type="Proteomes" id="UP001060164"/>
    </source>
</evidence>
<keyword evidence="1" id="KW-0472">Membrane</keyword>
<keyword evidence="3" id="KW-0808">Transferase</keyword>
<dbReference type="Gene3D" id="1.10.510.10">
    <property type="entry name" value="Transferase(Phosphotransferase) domain 1"/>
    <property type="match status" value="1"/>
</dbReference>
<evidence type="ECO:0000256" key="1">
    <source>
        <dbReference type="SAM" id="Phobius"/>
    </source>
</evidence>
<evidence type="ECO:0000259" key="2">
    <source>
        <dbReference type="Pfam" id="PF07714"/>
    </source>
</evidence>
<dbReference type="Gene3D" id="3.30.200.20">
    <property type="entry name" value="Phosphorylase Kinase, domain 1"/>
    <property type="match status" value="1"/>
</dbReference>
<sequence>MEKMVNERYTMLQTLTNTDEETVCLAEDCLLNQNVTLTVYRGGNASSKTKLREHAVNQAACSDIPQVIKVLDIFEEGQDLYVVSEYVQGIPLRQYLRQQTELLDFEQAWKLLRTVAEAAAAVRKKGQAFQTLDMDSVLVREDGGIKINTPLIPERPQEGGQSDDIRTLCAMLYEMTAGNGLSLYQQAALNRGMEAERRRQYSGIQELIRALDQEKGSAGKSRKRLFAGIAEGFLLILILAAVLVGKGILSGQSREVEALELAGNYDRGSPRYQEYVSFVKEHAVSEEETEDGIVYTLDEESVRKWNQPCNQFRFEMSADTVLKELEACGYELTKIDETEENTVEIQKYGAILTRFQYTETYLVLEGVGLAVVTDAVNGDLLMLRLYRGDDSQAPLHGVGADLLCILSEDWYLGPEETAAGLEADEQEAFETNGSYIQGQYIHGTRECRMDFYWGEADRVIRYLFHPNHDFEYYYWP</sequence>
<name>A0ABY5VHA1_9FIRM</name>
<keyword evidence="1" id="KW-0812">Transmembrane</keyword>
<keyword evidence="1" id="KW-1133">Transmembrane helix</keyword>
<evidence type="ECO:0000313" key="3">
    <source>
        <dbReference type="EMBL" id="UWP59980.1"/>
    </source>
</evidence>
<dbReference type="EMBL" id="CP102290">
    <property type="protein sequence ID" value="UWP59980.1"/>
    <property type="molecule type" value="Genomic_DNA"/>
</dbReference>
<keyword evidence="3" id="KW-0418">Kinase</keyword>
<reference evidence="3" key="1">
    <citation type="journal article" date="2022" name="Cell">
        <title>Design, construction, and in vivo augmentation of a complex gut microbiome.</title>
        <authorList>
            <person name="Cheng A.G."/>
            <person name="Ho P.Y."/>
            <person name="Aranda-Diaz A."/>
            <person name="Jain S."/>
            <person name="Yu F.B."/>
            <person name="Meng X."/>
            <person name="Wang M."/>
            <person name="Iakiviak M."/>
            <person name="Nagashima K."/>
            <person name="Zhao A."/>
            <person name="Murugkar P."/>
            <person name="Patil A."/>
            <person name="Atabakhsh K."/>
            <person name="Weakley A."/>
            <person name="Yan J."/>
            <person name="Brumbaugh A.R."/>
            <person name="Higginbottom S."/>
            <person name="Dimas A."/>
            <person name="Shiver A.L."/>
            <person name="Deutschbauer A."/>
            <person name="Neff N."/>
            <person name="Sonnenburg J.L."/>
            <person name="Huang K.C."/>
            <person name="Fischbach M.A."/>
        </authorList>
    </citation>
    <scope>NUCLEOTIDE SEQUENCE</scope>
    <source>
        <strain evidence="3">DSM 19829</strain>
    </source>
</reference>
<dbReference type="SUPFAM" id="SSF56112">
    <property type="entry name" value="Protein kinase-like (PK-like)"/>
    <property type="match status" value="1"/>
</dbReference>
<gene>
    <name evidence="3" type="ORF">NQ502_02660</name>
</gene>
<dbReference type="Pfam" id="PF07714">
    <property type="entry name" value="PK_Tyr_Ser-Thr"/>
    <property type="match status" value="1"/>
</dbReference>